<dbReference type="Proteomes" id="UP001500185">
    <property type="component" value="Unassembled WGS sequence"/>
</dbReference>
<sequence>MTILYKILKQLASRKKQWNIVTLFPGSLIAILILTNPTCKAQTDLSFSVGLQMNFAEIELETSEFESSFKDGAGIIVGISKGLNETWSLHSGVGFNYFEAGNSINTYSSAEDAIDMDREAFEFRYSASNYSETQKLTAVSIPIAIQYESFGEVRFYSKIGAEANVFINEKSDARASSLTTSGFFPRFNAVLDGPEFAGFGTYANQKFNEKDLNIKSSFNAFLELGVKQIYPSGNALYVGGFFKYGLNDISNGEESNGLISYNSENPVDFRSTSVLNALKNPQDGSERISTKANFHFFGITLRYEFDLQFLKPTVKESKD</sequence>
<keyword evidence="2" id="KW-1185">Reference proteome</keyword>
<comment type="caution">
    <text evidence="1">The sequence shown here is derived from an EMBL/GenBank/DDBJ whole genome shotgun (WGS) entry which is preliminary data.</text>
</comment>
<dbReference type="EMBL" id="BAAAGG010000006">
    <property type="protein sequence ID" value="GAA0760225.1"/>
    <property type="molecule type" value="Genomic_DNA"/>
</dbReference>
<reference evidence="2" key="1">
    <citation type="journal article" date="2019" name="Int. J. Syst. Evol. Microbiol.">
        <title>The Global Catalogue of Microorganisms (GCM) 10K type strain sequencing project: providing services to taxonomists for standard genome sequencing and annotation.</title>
        <authorList>
            <consortium name="The Broad Institute Genomics Platform"/>
            <consortium name="The Broad Institute Genome Sequencing Center for Infectious Disease"/>
            <person name="Wu L."/>
            <person name="Ma J."/>
        </authorList>
    </citation>
    <scope>NUCLEOTIDE SEQUENCE [LARGE SCALE GENOMIC DNA]</scope>
    <source>
        <strain evidence="2">JCM 16231</strain>
    </source>
</reference>
<evidence type="ECO:0000313" key="1">
    <source>
        <dbReference type="EMBL" id="GAA0760225.1"/>
    </source>
</evidence>
<proteinExistence type="predicted"/>
<name>A0ABN1KB63_9FLAO</name>
<organism evidence="1 2">
    <name type="scientific">Psychroflexus lacisalsi</name>
    <dbReference type="NCBI Taxonomy" id="503928"/>
    <lineage>
        <taxon>Bacteria</taxon>
        <taxon>Pseudomonadati</taxon>
        <taxon>Bacteroidota</taxon>
        <taxon>Flavobacteriia</taxon>
        <taxon>Flavobacteriales</taxon>
        <taxon>Flavobacteriaceae</taxon>
        <taxon>Psychroflexus</taxon>
    </lineage>
</organism>
<gene>
    <name evidence="1" type="ORF">GCM10009433_19110</name>
</gene>
<dbReference type="RefSeq" id="WP_224455661.1">
    <property type="nucleotide sequence ID" value="NZ_BAAAGG010000006.1"/>
</dbReference>
<evidence type="ECO:0008006" key="3">
    <source>
        <dbReference type="Google" id="ProtNLM"/>
    </source>
</evidence>
<protein>
    <recommendedName>
        <fullName evidence="3">Outer membrane protein beta-barrel domain-containing protein</fullName>
    </recommendedName>
</protein>
<evidence type="ECO:0000313" key="2">
    <source>
        <dbReference type="Proteomes" id="UP001500185"/>
    </source>
</evidence>
<accession>A0ABN1KB63</accession>